<accession>A0A158J9S9</accession>
<feature type="transmembrane region" description="Helical" evidence="1">
    <location>
        <begin position="61"/>
        <end position="82"/>
    </location>
</feature>
<dbReference type="Proteomes" id="UP000054977">
    <property type="component" value="Unassembled WGS sequence"/>
</dbReference>
<dbReference type="EMBL" id="FCNW02000067">
    <property type="protein sequence ID" value="SAL65283.1"/>
    <property type="molecule type" value="Genomic_DNA"/>
</dbReference>
<dbReference type="RefSeq" id="WP_087670715.1">
    <property type="nucleotide sequence ID" value="NZ_FCNW02000067.1"/>
</dbReference>
<name>A0A158J9S9_9BURK</name>
<organism evidence="2 3">
    <name type="scientific">Caballeronia humi</name>
    <dbReference type="NCBI Taxonomy" id="326474"/>
    <lineage>
        <taxon>Bacteria</taxon>
        <taxon>Pseudomonadati</taxon>
        <taxon>Pseudomonadota</taxon>
        <taxon>Betaproteobacteria</taxon>
        <taxon>Burkholderiales</taxon>
        <taxon>Burkholderiaceae</taxon>
        <taxon>Caballeronia</taxon>
    </lineage>
</organism>
<keyword evidence="3" id="KW-1185">Reference proteome</keyword>
<comment type="caution">
    <text evidence="2">The sequence shown here is derived from an EMBL/GenBank/DDBJ whole genome shotgun (WGS) entry which is preliminary data.</text>
</comment>
<dbReference type="STRING" id="326474.AWB65_06168"/>
<dbReference type="AlphaFoldDB" id="A0A158J9S9"/>
<dbReference type="OrthoDB" id="8969391at2"/>
<evidence type="ECO:0000313" key="2">
    <source>
        <dbReference type="EMBL" id="SAL65283.1"/>
    </source>
</evidence>
<protein>
    <submittedName>
        <fullName evidence="2">Uncharacterized protein</fullName>
    </submittedName>
</protein>
<keyword evidence="1" id="KW-0812">Transmembrane</keyword>
<keyword evidence="1" id="KW-1133">Transmembrane helix</keyword>
<evidence type="ECO:0000256" key="1">
    <source>
        <dbReference type="SAM" id="Phobius"/>
    </source>
</evidence>
<reference evidence="2" key="1">
    <citation type="submission" date="2016-01" db="EMBL/GenBank/DDBJ databases">
        <authorList>
            <person name="Peeters C."/>
        </authorList>
    </citation>
    <scope>NUCLEOTIDE SEQUENCE [LARGE SCALE GENOMIC DNA]</scope>
    <source>
        <strain evidence="2">LMG 22934</strain>
    </source>
</reference>
<gene>
    <name evidence="2" type="ORF">AWB65_06168</name>
</gene>
<evidence type="ECO:0000313" key="3">
    <source>
        <dbReference type="Proteomes" id="UP000054977"/>
    </source>
</evidence>
<keyword evidence="1" id="KW-0472">Membrane</keyword>
<proteinExistence type="predicted"/>
<sequence length="84" mass="8837">MSLTVTIIAKLSGVEPRTARRACDIAVAFDGNVNAVVPEEFNHGAGARCYALATIAEYRPALFWGGLSALVAVPALMLLKVIHG</sequence>